<dbReference type="EMBL" id="RQGF01000007">
    <property type="protein sequence ID" value="TGL64651.1"/>
    <property type="molecule type" value="Genomic_DNA"/>
</dbReference>
<gene>
    <name evidence="3" type="ORF">EHQ64_02040</name>
</gene>
<feature type="transmembrane region" description="Helical" evidence="2">
    <location>
        <begin position="115"/>
        <end position="133"/>
    </location>
</feature>
<dbReference type="AlphaFoldDB" id="A0A4R9KEA1"/>
<name>A0A4R9KEA1_9LEPT</name>
<keyword evidence="2" id="KW-1133">Transmembrane helix</keyword>
<keyword evidence="2" id="KW-0472">Membrane</keyword>
<evidence type="ECO:0000256" key="1">
    <source>
        <dbReference type="SAM" id="MobiDB-lite"/>
    </source>
</evidence>
<protein>
    <submittedName>
        <fullName evidence="3">Uncharacterized protein</fullName>
    </submittedName>
</protein>
<keyword evidence="2" id="KW-0812">Transmembrane</keyword>
<reference evidence="3" key="1">
    <citation type="journal article" date="2019" name="PLoS Negl. Trop. Dis.">
        <title>Revisiting the worldwide diversity of Leptospira species in the environment.</title>
        <authorList>
            <person name="Vincent A.T."/>
            <person name="Schiettekatte O."/>
            <person name="Bourhy P."/>
            <person name="Veyrier F.J."/>
            <person name="Picardeau M."/>
        </authorList>
    </citation>
    <scope>NUCLEOTIDE SEQUENCE [LARGE SCALE GENOMIC DNA]</scope>
    <source>
        <strain evidence="3">201702455</strain>
    </source>
</reference>
<organism evidence="3 4">
    <name type="scientific">Leptospira sarikeiensis</name>
    <dbReference type="NCBI Taxonomy" id="2484943"/>
    <lineage>
        <taxon>Bacteria</taxon>
        <taxon>Pseudomonadati</taxon>
        <taxon>Spirochaetota</taxon>
        <taxon>Spirochaetia</taxon>
        <taxon>Leptospirales</taxon>
        <taxon>Leptospiraceae</taxon>
        <taxon>Leptospira</taxon>
    </lineage>
</organism>
<sequence length="165" mass="18928">MNSTKAKTKKRQKVSQKPVSKKKTGSPMFLLLVGIPFCFFLISAMLGSVMKIDRVNSESAFENRLNPIEKAWRGLKLKVYAYEYGSDYRNKIPENEGRALGLIRESVLESLLPRYLFLFLAIAVPFYFFVRLFKEGSKKNTQWPVVSSGRQMKKVALTSSKKFTK</sequence>
<evidence type="ECO:0000313" key="3">
    <source>
        <dbReference type="EMBL" id="TGL64651.1"/>
    </source>
</evidence>
<feature type="region of interest" description="Disordered" evidence="1">
    <location>
        <begin position="1"/>
        <end position="22"/>
    </location>
</feature>
<keyword evidence="4" id="KW-1185">Reference proteome</keyword>
<dbReference type="OrthoDB" id="329480at2"/>
<proteinExistence type="predicted"/>
<dbReference type="Proteomes" id="UP000297762">
    <property type="component" value="Unassembled WGS sequence"/>
</dbReference>
<feature type="transmembrane region" description="Helical" evidence="2">
    <location>
        <begin position="29"/>
        <end position="50"/>
    </location>
</feature>
<comment type="caution">
    <text evidence="3">The sequence shown here is derived from an EMBL/GenBank/DDBJ whole genome shotgun (WGS) entry which is preliminary data.</text>
</comment>
<evidence type="ECO:0000313" key="4">
    <source>
        <dbReference type="Proteomes" id="UP000297762"/>
    </source>
</evidence>
<accession>A0A4R9KEA1</accession>
<evidence type="ECO:0000256" key="2">
    <source>
        <dbReference type="SAM" id="Phobius"/>
    </source>
</evidence>
<dbReference type="RefSeq" id="WP_135647844.1">
    <property type="nucleotide sequence ID" value="NZ_RQGF01000007.1"/>
</dbReference>